<dbReference type="InterPro" id="IPR002048">
    <property type="entry name" value="EF_hand_dom"/>
</dbReference>
<keyword evidence="6" id="KW-1185">Reference proteome</keyword>
<feature type="compositionally biased region" description="Low complexity" evidence="2">
    <location>
        <begin position="472"/>
        <end position="509"/>
    </location>
</feature>
<sequence>MNHKILLAALVLGLVFMAGHARAATLFVNGKAAQPGSGTSWATPFSDLNTALAAAAKGDQIWVAAGTYTPTADPNREATFQLREDVAVYGGFDGTETDLSKRNVKKNQTTLSGDLGVPGMPEDNAYHVVTGANGARIDGFSITGGYSQNTGWQGDSTLSVHTLTAAPQHGLGAGMLNFKSAPVVANCVFQDNHALMGGAVYSLTGATDTATPSPQFLNCTFWQNSALVGGGGVANQLSAPLFVSCEFDSNLAEATGGGMLNDFGSTPRLLNTIFRNNEAQNGGGMANQGTSAPTLYYSTFTGNRSTASGPAIFQGAGTNTTVLLKTVVWGNECDCADTRFANSDTSTIRVEDSTIQNGYDGKSVFQANPGLDRQSETMLNTGFKTNGHRFRPSKLDSRLKGIDRYAIAADMPVFDPSYTVTLAPAVIEKIQALNVPAPTPAPAMTAEPAPTPLAEPAPRAEVPPVAKPTPAAPKALTAGPATPAAKTAPATPAPEAAPAASAPAPKALAMTTPPPSATTDRPAKRPDGPPSTQTVLQELDLDGNGCITINEARGALTQQFWRVDNNGDGCLSERELSRFTKQHPKTNKSAAQRPPAPVGQPAPKATPKVRQVTPPPPTAAPVTQQAAAPALPKSAAAAPQGVSAPVGPSTGYTLFAPIGGTETYLVNMQGDVVKTWRGTDRSSGAVYLLNNGNLLRTVSPAPGEVRTPFVGEGVQGGIIQEISPRGQIVWEYSYVDNKVRQHHDIEPLPNGNVLILAWELKAQGQLAAVGASVRNHPDQKIWAEHIVEVRKSGPRSGYIVWEWHAWDHLVQNTDKSAPNFATPSRMPQRIDVNYNPRRIPDWQHANSIDYSPISNQIVVSLRNMNEIWVIDHSTTSEQAASSSGGIMHRGGDLLFRWGNPAAYGSSAPQVLFSQHDARWTKGRKPGDESITLFNNGNRRHKQSDVIEIKPAYYLRSTQLDAKVVWSYLEKGGEPFYAGDISGAQRLPNGNMLICEGTAGRLFEVDAQGKTVWTYQHEAGGNGPGDHIFRATRIPDVHPGVRRLIQ</sequence>
<dbReference type="Gene3D" id="2.160.20.10">
    <property type="entry name" value="Single-stranded right-handed beta-helix, Pectin lyase-like"/>
    <property type="match status" value="1"/>
</dbReference>
<feature type="domain" description="EF-hand" evidence="4">
    <location>
        <begin position="527"/>
        <end position="562"/>
    </location>
</feature>
<feature type="region of interest" description="Disordered" evidence="2">
    <location>
        <begin position="579"/>
        <end position="634"/>
    </location>
</feature>
<reference evidence="5" key="1">
    <citation type="journal article" date="2022" name="Arch. Microbiol.">
        <title>Pseudodesulfovibrio sediminis sp. nov., a mesophilic and neutrophilic sulfate-reducing bacterium isolated from sediment of a brackish lake.</title>
        <authorList>
            <person name="Takahashi A."/>
            <person name="Kojima H."/>
            <person name="Watanabe M."/>
            <person name="Fukui M."/>
        </authorList>
    </citation>
    <scope>NUCLEOTIDE SEQUENCE</scope>
    <source>
        <strain evidence="5">SF6</strain>
    </source>
</reference>
<dbReference type="Proteomes" id="UP001053296">
    <property type="component" value="Chromosome"/>
</dbReference>
<evidence type="ECO:0000313" key="5">
    <source>
        <dbReference type="EMBL" id="BCS89417.1"/>
    </source>
</evidence>
<keyword evidence="3" id="KW-0732">Signal</keyword>
<feature type="region of interest" description="Disordered" evidence="2">
    <location>
        <begin position="441"/>
        <end position="535"/>
    </location>
</feature>
<feature type="chain" id="PRO_5047120566" description="Probable pectate lyase C" evidence="3">
    <location>
        <begin position="24"/>
        <end position="1045"/>
    </location>
</feature>
<dbReference type="PROSITE" id="PS50222">
    <property type="entry name" value="EF_HAND_2"/>
    <property type="match status" value="1"/>
</dbReference>
<dbReference type="PRINTS" id="PR01217">
    <property type="entry name" value="PRICHEXTENSN"/>
</dbReference>
<dbReference type="InterPro" id="IPR011992">
    <property type="entry name" value="EF-hand-dom_pair"/>
</dbReference>
<accession>A0ABN6EVB1</accession>
<dbReference type="SUPFAM" id="SSF47473">
    <property type="entry name" value="EF-hand"/>
    <property type="match status" value="1"/>
</dbReference>
<dbReference type="PANTHER" id="PTHR35340:SF5">
    <property type="entry name" value="ASST-DOMAIN-CONTAINING PROTEIN"/>
    <property type="match status" value="1"/>
</dbReference>
<dbReference type="PANTHER" id="PTHR35340">
    <property type="entry name" value="PQQ ENZYME REPEAT PROTEIN-RELATED"/>
    <property type="match status" value="1"/>
</dbReference>
<feature type="signal peptide" evidence="3">
    <location>
        <begin position="1"/>
        <end position="23"/>
    </location>
</feature>
<protein>
    <recommendedName>
        <fullName evidence="1">Probable pectate lyase C</fullName>
    </recommendedName>
</protein>
<gene>
    <name evidence="5" type="ORF">PSDVSF_26590</name>
</gene>
<proteinExistence type="predicted"/>
<dbReference type="InterPro" id="IPR053143">
    <property type="entry name" value="Arylsulfate_ST"/>
</dbReference>
<dbReference type="Gene3D" id="1.10.238.10">
    <property type="entry name" value="EF-hand"/>
    <property type="match status" value="1"/>
</dbReference>
<evidence type="ECO:0000256" key="3">
    <source>
        <dbReference type="SAM" id="SignalP"/>
    </source>
</evidence>
<organism evidence="5 6">
    <name type="scientific">Pseudodesulfovibrio sediminis</name>
    <dbReference type="NCBI Taxonomy" id="2810563"/>
    <lineage>
        <taxon>Bacteria</taxon>
        <taxon>Pseudomonadati</taxon>
        <taxon>Thermodesulfobacteriota</taxon>
        <taxon>Desulfovibrionia</taxon>
        <taxon>Desulfovibrionales</taxon>
        <taxon>Desulfovibrionaceae</taxon>
    </lineage>
</organism>
<dbReference type="Pfam" id="PF05935">
    <property type="entry name" value="Arylsulfotrans"/>
    <property type="match status" value="1"/>
</dbReference>
<dbReference type="InterPro" id="IPR011050">
    <property type="entry name" value="Pectin_lyase_fold/virulence"/>
</dbReference>
<dbReference type="InterPro" id="IPR010262">
    <property type="entry name" value="Arylsulfotransferase_bact"/>
</dbReference>
<evidence type="ECO:0000256" key="1">
    <source>
        <dbReference type="ARBA" id="ARBA00016512"/>
    </source>
</evidence>
<dbReference type="InterPro" id="IPR018247">
    <property type="entry name" value="EF_Hand_1_Ca_BS"/>
</dbReference>
<dbReference type="EMBL" id="AP024485">
    <property type="protein sequence ID" value="BCS89417.1"/>
    <property type="molecule type" value="Genomic_DNA"/>
</dbReference>
<evidence type="ECO:0000256" key="2">
    <source>
        <dbReference type="SAM" id="MobiDB-lite"/>
    </source>
</evidence>
<name>A0ABN6EVB1_9BACT</name>
<feature type="compositionally biased region" description="Low complexity" evidence="2">
    <location>
        <begin position="620"/>
        <end position="634"/>
    </location>
</feature>
<dbReference type="PROSITE" id="PS00018">
    <property type="entry name" value="EF_HAND_1"/>
    <property type="match status" value="1"/>
</dbReference>
<evidence type="ECO:0000313" key="6">
    <source>
        <dbReference type="Proteomes" id="UP001053296"/>
    </source>
</evidence>
<dbReference type="SUPFAM" id="SSF63829">
    <property type="entry name" value="Calcium-dependent phosphotriesterase"/>
    <property type="match status" value="1"/>
</dbReference>
<dbReference type="InterPro" id="IPR012334">
    <property type="entry name" value="Pectin_lyas_fold"/>
</dbReference>
<evidence type="ECO:0000259" key="4">
    <source>
        <dbReference type="PROSITE" id="PS50222"/>
    </source>
</evidence>
<dbReference type="RefSeq" id="WP_283816480.1">
    <property type="nucleotide sequence ID" value="NZ_AP024485.1"/>
</dbReference>
<dbReference type="SUPFAM" id="SSF51126">
    <property type="entry name" value="Pectin lyase-like"/>
    <property type="match status" value="1"/>
</dbReference>